<dbReference type="Proteomes" id="UP000680348">
    <property type="component" value="Unassembled WGS sequence"/>
</dbReference>
<evidence type="ECO:0000256" key="1">
    <source>
        <dbReference type="SAM" id="MobiDB-lite"/>
    </source>
</evidence>
<accession>A0A942I3S8</accession>
<dbReference type="AlphaFoldDB" id="A0A942I3S8"/>
<reference evidence="2" key="1">
    <citation type="submission" date="2021-04" db="EMBL/GenBank/DDBJ databases">
        <title>Pseudaminobacter soli sp. nov., isolated from paddy soil contaminated by heavy metals.</title>
        <authorList>
            <person name="Zhang K."/>
        </authorList>
    </citation>
    <scope>NUCLEOTIDE SEQUENCE</scope>
    <source>
        <strain evidence="2">19-2017</strain>
    </source>
</reference>
<comment type="caution">
    <text evidence="2">The sequence shown here is derived from an EMBL/GenBank/DDBJ whole genome shotgun (WGS) entry which is preliminary data.</text>
</comment>
<sequence length="52" mass="5895">MNWRSNAQLRASGVRWWLIAVHKMAGEHRNVIGPKSLSHNDNSSVSRQLKAV</sequence>
<evidence type="ECO:0000313" key="2">
    <source>
        <dbReference type="EMBL" id="MBS3651752.1"/>
    </source>
</evidence>
<feature type="region of interest" description="Disordered" evidence="1">
    <location>
        <begin position="31"/>
        <end position="52"/>
    </location>
</feature>
<gene>
    <name evidence="2" type="ORF">KEU06_24350</name>
</gene>
<organism evidence="2 3">
    <name type="scientific">Pseudaminobacter soli</name>
    <name type="common">ex Zhang et al. 2022</name>
    <dbReference type="NCBI Taxonomy" id="2831468"/>
    <lineage>
        <taxon>Bacteria</taxon>
        <taxon>Pseudomonadati</taxon>
        <taxon>Pseudomonadota</taxon>
        <taxon>Alphaproteobacteria</taxon>
        <taxon>Hyphomicrobiales</taxon>
        <taxon>Phyllobacteriaceae</taxon>
        <taxon>Pseudaminobacter</taxon>
    </lineage>
</organism>
<name>A0A942I3S8_9HYPH</name>
<protein>
    <submittedName>
        <fullName evidence="2">Uncharacterized protein</fullName>
    </submittedName>
</protein>
<feature type="compositionally biased region" description="Polar residues" evidence="1">
    <location>
        <begin position="37"/>
        <end position="52"/>
    </location>
</feature>
<keyword evidence="3" id="KW-1185">Reference proteome</keyword>
<dbReference type="EMBL" id="JAGWCR010000016">
    <property type="protein sequence ID" value="MBS3651752.1"/>
    <property type="molecule type" value="Genomic_DNA"/>
</dbReference>
<dbReference type="RefSeq" id="WP_188257314.1">
    <property type="nucleotide sequence ID" value="NZ_JABVCF010000016.1"/>
</dbReference>
<evidence type="ECO:0000313" key="3">
    <source>
        <dbReference type="Proteomes" id="UP000680348"/>
    </source>
</evidence>
<proteinExistence type="predicted"/>